<organism evidence="2 3">
    <name type="scientific">Didymosphaeria variabile</name>
    <dbReference type="NCBI Taxonomy" id="1932322"/>
    <lineage>
        <taxon>Eukaryota</taxon>
        <taxon>Fungi</taxon>
        <taxon>Dikarya</taxon>
        <taxon>Ascomycota</taxon>
        <taxon>Pezizomycotina</taxon>
        <taxon>Dothideomycetes</taxon>
        <taxon>Pleosporomycetidae</taxon>
        <taxon>Pleosporales</taxon>
        <taxon>Massarineae</taxon>
        <taxon>Didymosphaeriaceae</taxon>
        <taxon>Didymosphaeria</taxon>
    </lineage>
</organism>
<proteinExistence type="predicted"/>
<dbReference type="Proteomes" id="UP001140513">
    <property type="component" value="Unassembled WGS sequence"/>
</dbReference>
<name>A0A9W8XEA4_9PLEO</name>
<dbReference type="AlphaFoldDB" id="A0A9W8XEA4"/>
<gene>
    <name evidence="2" type="ORF">N0V89_011189</name>
</gene>
<comment type="caution">
    <text evidence="2">The sequence shown here is derived from an EMBL/GenBank/DDBJ whole genome shotgun (WGS) entry which is preliminary data.</text>
</comment>
<feature type="compositionally biased region" description="Low complexity" evidence="1">
    <location>
        <begin position="571"/>
        <end position="583"/>
    </location>
</feature>
<sequence>MAGIAISDVVRGAELAWQIYQIGWGQQSGHQYEDFGKDIRCLSDNLNNIRRVVENATDTWARNSRGSAGSRHWDLSSLDEIIGDYHATLKDCKQLLEENREFRTARNFAYNIEWTLMIQPKVTHLRKRLDAHNSKIAILLKPLELNLLSEIHHDLAARIDAVHQSVLHLHGLLIPDVVQAISDKGSIGMLLQIPPEIESRFRTAAGNAYLDASSPVSFPLRAGADALVTHLEESTKNFNPGRFLNERSPSAKQYLNLLKCIWIAERLEGSGELAAVTKDSQWPGYIAQLKEEVSTQCQRFNTQGPERLLLPNMNEIQGPDDYSVWVDESIATLISPHVQEQLEEVLKIPLPCPQDTQRHITVYKIDSTRYRLVEAITENRGQVGRPRSQEFSMEIDLRTLSLTPLYATPSSQLKAPEVLIHSGSTQTNPTFPSTKHVYQLQHLLTGYKVYERYDQAMIKVQFVISGQSDPLEEHGRIQLWMPKPYQLSSMNNSPSASETQSMANNTDVSLHTVDPRSSKRDIRKDDTIRHSFPTNTVSSPLSPTFSNTYSSLSGPSRRSVNSTPSPSSIYSRPTNNPTPSPSSIYSSFKSSIYSKNRTASIMTSATSLSKRTASSVSTISTGKGKARLHEKPTKPLLVIFLKSKDATAKLALVAIELDDITSIMQERCNCRTAKSKCTVSCIERAKGSLLAQRWNADRGLSSWNVAALGMEQRTSPSDADWHNITRISLRFQSMEGLFVVPSFIVSCLER</sequence>
<feature type="compositionally biased region" description="Polar residues" evidence="1">
    <location>
        <begin position="488"/>
        <end position="509"/>
    </location>
</feature>
<evidence type="ECO:0000313" key="3">
    <source>
        <dbReference type="Proteomes" id="UP001140513"/>
    </source>
</evidence>
<feature type="compositionally biased region" description="Polar residues" evidence="1">
    <location>
        <begin position="532"/>
        <end position="570"/>
    </location>
</feature>
<feature type="region of interest" description="Disordered" evidence="1">
    <location>
        <begin position="488"/>
        <end position="583"/>
    </location>
</feature>
<protein>
    <submittedName>
        <fullName evidence="2">Uncharacterized protein</fullName>
    </submittedName>
</protein>
<evidence type="ECO:0000313" key="2">
    <source>
        <dbReference type="EMBL" id="KAJ4347249.1"/>
    </source>
</evidence>
<dbReference type="EMBL" id="JAPEUX010000008">
    <property type="protein sequence ID" value="KAJ4347249.1"/>
    <property type="molecule type" value="Genomic_DNA"/>
</dbReference>
<dbReference type="GeneID" id="80914719"/>
<dbReference type="OrthoDB" id="5400409at2759"/>
<keyword evidence="3" id="KW-1185">Reference proteome</keyword>
<feature type="compositionally biased region" description="Basic and acidic residues" evidence="1">
    <location>
        <begin position="513"/>
        <end position="529"/>
    </location>
</feature>
<reference evidence="2" key="1">
    <citation type="submission" date="2022-10" db="EMBL/GenBank/DDBJ databases">
        <title>Tapping the CABI collections for fungal endophytes: first genome assemblies for Collariella, Neodidymelliopsis, Ascochyta clinopodiicola, Didymella pomorum, Didymosphaeria variabile, Neocosmospora piperis and Neocucurbitaria cava.</title>
        <authorList>
            <person name="Hill R."/>
        </authorList>
    </citation>
    <scope>NUCLEOTIDE SEQUENCE</scope>
    <source>
        <strain evidence="2">IMI 356815</strain>
    </source>
</reference>
<evidence type="ECO:0000256" key="1">
    <source>
        <dbReference type="SAM" id="MobiDB-lite"/>
    </source>
</evidence>
<accession>A0A9W8XEA4</accession>
<dbReference type="RefSeq" id="XP_056067049.1">
    <property type="nucleotide sequence ID" value="XM_056219922.1"/>
</dbReference>